<dbReference type="Proteomes" id="UP000499080">
    <property type="component" value="Unassembled WGS sequence"/>
</dbReference>
<proteinExistence type="predicted"/>
<protein>
    <submittedName>
        <fullName evidence="1">Uncharacterized protein</fullName>
    </submittedName>
</protein>
<dbReference type="EMBL" id="BGPR01015759">
    <property type="protein sequence ID" value="GBN70500.1"/>
    <property type="molecule type" value="Genomic_DNA"/>
</dbReference>
<comment type="caution">
    <text evidence="1">The sequence shown here is derived from an EMBL/GenBank/DDBJ whole genome shotgun (WGS) entry which is preliminary data.</text>
</comment>
<accession>A0A4Y2R4Z7</accession>
<name>A0A4Y2R4Z7_ARAVE</name>
<dbReference type="OrthoDB" id="6433468at2759"/>
<evidence type="ECO:0000313" key="1">
    <source>
        <dbReference type="EMBL" id="GBN70500.1"/>
    </source>
</evidence>
<organism evidence="1 2">
    <name type="scientific">Araneus ventricosus</name>
    <name type="common">Orbweaver spider</name>
    <name type="synonym">Epeira ventricosa</name>
    <dbReference type="NCBI Taxonomy" id="182803"/>
    <lineage>
        <taxon>Eukaryota</taxon>
        <taxon>Metazoa</taxon>
        <taxon>Ecdysozoa</taxon>
        <taxon>Arthropoda</taxon>
        <taxon>Chelicerata</taxon>
        <taxon>Arachnida</taxon>
        <taxon>Araneae</taxon>
        <taxon>Araneomorphae</taxon>
        <taxon>Entelegynae</taxon>
        <taxon>Araneoidea</taxon>
        <taxon>Araneidae</taxon>
        <taxon>Araneus</taxon>
    </lineage>
</organism>
<sequence>MGKVPKKGRKMFQKRKSSGTVTSFKKLQLSLLNTDIMRKACTGRASNTLLPKKPIELSRFPEYMEMIRKYDVILRTEFQIFESERNHFTFSYEYRDDVIVKLYLEVIESPRFRSLQYGKPFLFSRIRYTKKML</sequence>
<gene>
    <name evidence="1" type="ORF">AVEN_56334_1</name>
</gene>
<keyword evidence="2" id="KW-1185">Reference proteome</keyword>
<evidence type="ECO:0000313" key="2">
    <source>
        <dbReference type="Proteomes" id="UP000499080"/>
    </source>
</evidence>
<reference evidence="1 2" key="1">
    <citation type="journal article" date="2019" name="Sci. Rep.">
        <title>Orb-weaving spider Araneus ventricosus genome elucidates the spidroin gene catalogue.</title>
        <authorList>
            <person name="Kono N."/>
            <person name="Nakamura H."/>
            <person name="Ohtoshi R."/>
            <person name="Moran D.A.P."/>
            <person name="Shinohara A."/>
            <person name="Yoshida Y."/>
            <person name="Fujiwara M."/>
            <person name="Mori M."/>
            <person name="Tomita M."/>
            <person name="Arakawa K."/>
        </authorList>
    </citation>
    <scope>NUCLEOTIDE SEQUENCE [LARGE SCALE GENOMIC DNA]</scope>
</reference>
<dbReference type="AlphaFoldDB" id="A0A4Y2R4Z7"/>